<dbReference type="InterPro" id="IPR011989">
    <property type="entry name" value="ARM-like"/>
</dbReference>
<keyword evidence="2" id="KW-1185">Reference proteome</keyword>
<sequence length="647" mass="74203">MKSKPVKHKSTNTFKFIPFAERINSIDVRHAALYHIEHAYTQQPEENETHFYLAIQKWYALNLTENFKKFRKEVFGIVTVPQLVHKKDVVFEILEKYLNLEDQLCLQPLLEILVSLAKDLRDDFYPQFPKFLDILIKLLNTKDADRLEWTLICLAFLFKILKPCMKKDIAVVLKRIIPLLSEAHPQYINNFAAESFAFVARDIRDKKKFLDHVLTYLKTNDDAISGCGHLMFEIIRGVNGKFHSCLDTFLPLMLQTLKDNKDHQSILFKVLTQTIEDSLQTISPKEYTTFWSSVFKFIEGILNENDEESKGLEYILRLAGQVIECKNGKYLTNPSQFVLLLVKVVCEQVSENVLEVCAQIGALLLLSPNISLSQEQAGIIVKVLLPLPYPNILINFVKNIIDYPQFDMHILKPFLNFVIQSGFDNEAMCTLTKICLHKSPLSKNGIKLFEWVKYPIDFGNSLSTFMEYCNNVLNDDIENIVEDPTKLMNVLFCLPHVENVNVDYCIVTLSKLTSKILNILTSYNIEGQPEQNKYHCDNSALSGCARQVLFILANALESAVHISSCKRMKDICDIDALLPVVLPCAVDPNYLSSLHLLDLYLTAYEQENGLTYPHLSLIDSYLRSNVSSPFHIVSNYLFNDIYAIIIK</sequence>
<organism evidence="1 2">
    <name type="scientific">Diatraea saccharalis</name>
    <name type="common">sugarcane borer</name>
    <dbReference type="NCBI Taxonomy" id="40085"/>
    <lineage>
        <taxon>Eukaryota</taxon>
        <taxon>Metazoa</taxon>
        <taxon>Ecdysozoa</taxon>
        <taxon>Arthropoda</taxon>
        <taxon>Hexapoda</taxon>
        <taxon>Insecta</taxon>
        <taxon>Pterygota</taxon>
        <taxon>Neoptera</taxon>
        <taxon>Endopterygota</taxon>
        <taxon>Lepidoptera</taxon>
        <taxon>Glossata</taxon>
        <taxon>Ditrysia</taxon>
        <taxon>Pyraloidea</taxon>
        <taxon>Crambidae</taxon>
        <taxon>Crambinae</taxon>
        <taxon>Diatraea</taxon>
    </lineage>
</organism>
<dbReference type="OrthoDB" id="360653at2759"/>
<dbReference type="GO" id="GO:0032040">
    <property type="term" value="C:small-subunit processome"/>
    <property type="evidence" value="ECO:0007669"/>
    <property type="project" value="TreeGrafter"/>
</dbReference>
<dbReference type="PANTHER" id="PTHR17695:SF11">
    <property type="entry name" value="SMALL SUBUNIT PROCESSOME COMPONENT 20 HOMOLOG"/>
    <property type="match status" value="1"/>
</dbReference>
<accession>A0A9N9WD73</accession>
<dbReference type="InterPro" id="IPR052575">
    <property type="entry name" value="SSU_processome_comp_20"/>
</dbReference>
<gene>
    <name evidence="1" type="ORF">DIATSA_LOCUS4014</name>
</gene>
<evidence type="ECO:0000313" key="1">
    <source>
        <dbReference type="EMBL" id="CAG9786028.1"/>
    </source>
</evidence>
<dbReference type="EMBL" id="OU893346">
    <property type="protein sequence ID" value="CAG9786028.1"/>
    <property type="molecule type" value="Genomic_DNA"/>
</dbReference>
<dbReference type="PANTHER" id="PTHR17695">
    <property type="entry name" value="SMALL SUBUNIT PROCESSOME COMPONENT 20 HOMOLOG"/>
    <property type="match status" value="1"/>
</dbReference>
<name>A0A9N9WD73_9NEOP</name>
<proteinExistence type="predicted"/>
<reference evidence="1" key="1">
    <citation type="submission" date="2021-12" db="EMBL/GenBank/DDBJ databases">
        <authorList>
            <person name="King R."/>
        </authorList>
    </citation>
    <scope>NUCLEOTIDE SEQUENCE</scope>
</reference>
<dbReference type="Proteomes" id="UP001153714">
    <property type="component" value="Chromosome 15"/>
</dbReference>
<dbReference type="InterPro" id="IPR016024">
    <property type="entry name" value="ARM-type_fold"/>
</dbReference>
<evidence type="ECO:0000313" key="2">
    <source>
        <dbReference type="Proteomes" id="UP001153714"/>
    </source>
</evidence>
<protein>
    <submittedName>
        <fullName evidence="1">Uncharacterized protein</fullName>
    </submittedName>
</protein>
<dbReference type="Gene3D" id="1.25.10.10">
    <property type="entry name" value="Leucine-rich Repeat Variant"/>
    <property type="match status" value="1"/>
</dbReference>
<dbReference type="SUPFAM" id="SSF48371">
    <property type="entry name" value="ARM repeat"/>
    <property type="match status" value="1"/>
</dbReference>
<dbReference type="GO" id="GO:0030686">
    <property type="term" value="C:90S preribosome"/>
    <property type="evidence" value="ECO:0007669"/>
    <property type="project" value="TreeGrafter"/>
</dbReference>
<reference evidence="1" key="2">
    <citation type="submission" date="2022-10" db="EMBL/GenBank/DDBJ databases">
        <authorList>
            <consortium name="ENA_rothamsted_submissions"/>
            <consortium name="culmorum"/>
            <person name="King R."/>
        </authorList>
    </citation>
    <scope>NUCLEOTIDE SEQUENCE</scope>
</reference>
<dbReference type="AlphaFoldDB" id="A0A9N9WD73"/>